<dbReference type="InterPro" id="IPR022496">
    <property type="entry name" value="T6A_TsaB"/>
</dbReference>
<dbReference type="KEGG" id="pth:PTH_0742"/>
<reference evidence="3" key="1">
    <citation type="journal article" date="2008" name="Genome Res.">
        <title>The genome of Pelotomaculum thermopropionicum reveals niche-associated evolution in anaerobic microbiota.</title>
        <authorList>
            <person name="Kosaka T."/>
            <person name="Kato S."/>
            <person name="Shimoyama T."/>
            <person name="Ishii S."/>
            <person name="Abe T."/>
            <person name="Watanabe K."/>
        </authorList>
    </citation>
    <scope>NUCLEOTIDE SEQUENCE [LARGE SCALE GENOMIC DNA]</scope>
    <source>
        <strain evidence="3">DSM 13744 / JCM 10971 / SI</strain>
    </source>
</reference>
<dbReference type="PANTHER" id="PTHR11735">
    <property type="entry name" value="TRNA N6-ADENOSINE THREONYLCARBAMOYLTRANSFERASE"/>
    <property type="match status" value="1"/>
</dbReference>
<dbReference type="Proteomes" id="UP000006556">
    <property type="component" value="Chromosome"/>
</dbReference>
<dbReference type="GO" id="GO:0008233">
    <property type="term" value="F:peptidase activity"/>
    <property type="evidence" value="ECO:0007669"/>
    <property type="project" value="UniProtKB-KW"/>
</dbReference>
<dbReference type="NCBIfam" id="TIGR03725">
    <property type="entry name" value="T6A_YeaZ"/>
    <property type="match status" value="1"/>
</dbReference>
<dbReference type="AlphaFoldDB" id="A5D4C2"/>
<protein>
    <submittedName>
        <fullName evidence="2">Inactive homolog of metal-dependent proteases</fullName>
    </submittedName>
</protein>
<sequence length="242" mass="24799">MYVLGIESATPVAAAAVAGSAGILAERMVWNSRTHSVNLLPMIKAVLEDSGVGRESLAGIAVSGGPGSFTGLRIGMSTAKALAQVWGLPVVGISTLEVLAYPLAGCGSLICPVLNARKDEVYSAVYEYSGPAPACLKGPMAVSPAELVKILSAFDKPVMLVGDGTLAYGAVLKAGLGEAARFAPLSANFPRGAAVAELGLIAIREGRGIDPAGLLPEYIRPSAAEAAWQKKQSGRQNGERNL</sequence>
<dbReference type="HOGENOM" id="CLU_064886_0_0_9"/>
<keyword evidence="2" id="KW-0378">Hydrolase</keyword>
<dbReference type="InterPro" id="IPR043129">
    <property type="entry name" value="ATPase_NBD"/>
</dbReference>
<dbReference type="Gene3D" id="3.30.420.40">
    <property type="match status" value="2"/>
</dbReference>
<keyword evidence="3" id="KW-1185">Reference proteome</keyword>
<dbReference type="PANTHER" id="PTHR11735:SF11">
    <property type="entry name" value="TRNA THREONYLCARBAMOYLADENOSINE BIOSYNTHESIS PROTEIN TSAB"/>
    <property type="match status" value="1"/>
</dbReference>
<dbReference type="eggNOG" id="COG1214">
    <property type="taxonomic scope" value="Bacteria"/>
</dbReference>
<dbReference type="CDD" id="cd24032">
    <property type="entry name" value="ASKHA_NBD_TsaB"/>
    <property type="match status" value="1"/>
</dbReference>
<proteinExistence type="predicted"/>
<dbReference type="GO" id="GO:0005829">
    <property type="term" value="C:cytosol"/>
    <property type="evidence" value="ECO:0007669"/>
    <property type="project" value="TreeGrafter"/>
</dbReference>
<dbReference type="STRING" id="370438.PTH_0742"/>
<evidence type="ECO:0000259" key="1">
    <source>
        <dbReference type="Pfam" id="PF00814"/>
    </source>
</evidence>
<evidence type="ECO:0000313" key="2">
    <source>
        <dbReference type="EMBL" id="BAF58923.1"/>
    </source>
</evidence>
<name>A5D4C2_PELTS</name>
<feature type="domain" description="Gcp-like" evidence="1">
    <location>
        <begin position="32"/>
        <end position="228"/>
    </location>
</feature>
<dbReference type="EMBL" id="AP009389">
    <property type="protein sequence ID" value="BAF58923.1"/>
    <property type="molecule type" value="Genomic_DNA"/>
</dbReference>
<dbReference type="Pfam" id="PF00814">
    <property type="entry name" value="TsaD"/>
    <property type="match status" value="1"/>
</dbReference>
<accession>A5D4C2</accession>
<dbReference type="InterPro" id="IPR000905">
    <property type="entry name" value="Gcp-like_dom"/>
</dbReference>
<dbReference type="SUPFAM" id="SSF53067">
    <property type="entry name" value="Actin-like ATPase domain"/>
    <property type="match status" value="2"/>
</dbReference>
<organism evidence="2 3">
    <name type="scientific">Pelotomaculum thermopropionicum (strain DSM 13744 / JCM 10971 / SI)</name>
    <dbReference type="NCBI Taxonomy" id="370438"/>
    <lineage>
        <taxon>Bacteria</taxon>
        <taxon>Bacillati</taxon>
        <taxon>Bacillota</taxon>
        <taxon>Clostridia</taxon>
        <taxon>Eubacteriales</taxon>
        <taxon>Desulfotomaculaceae</taxon>
        <taxon>Pelotomaculum</taxon>
    </lineage>
</organism>
<evidence type="ECO:0000313" key="3">
    <source>
        <dbReference type="Proteomes" id="UP000006556"/>
    </source>
</evidence>
<gene>
    <name evidence="2" type="ordered locus">PTH_0742</name>
</gene>
<keyword evidence="2" id="KW-0645">Protease</keyword>
<dbReference type="GO" id="GO:0002949">
    <property type="term" value="P:tRNA threonylcarbamoyladenosine modification"/>
    <property type="evidence" value="ECO:0007669"/>
    <property type="project" value="InterPro"/>
</dbReference>
<dbReference type="GO" id="GO:0006508">
    <property type="term" value="P:proteolysis"/>
    <property type="evidence" value="ECO:0007669"/>
    <property type="project" value="UniProtKB-KW"/>
</dbReference>